<evidence type="ECO:0000313" key="10">
    <source>
        <dbReference type="EMBL" id="MSS77242.1"/>
    </source>
</evidence>
<dbReference type="FunFam" id="3.30.300.20:FF:000005">
    <property type="entry name" value="Transcription termination/antitermination protein NusA"/>
    <property type="match status" value="1"/>
</dbReference>
<dbReference type="InterPro" id="IPR003029">
    <property type="entry name" value="S1_domain"/>
</dbReference>
<dbReference type="PANTHER" id="PTHR22648">
    <property type="entry name" value="TRANSCRIPTION TERMINATION FACTOR NUSA"/>
    <property type="match status" value="1"/>
</dbReference>
<dbReference type="InterPro" id="IPR058582">
    <property type="entry name" value="KH_NusA_2nd"/>
</dbReference>
<dbReference type="HAMAP" id="MF_00945_B">
    <property type="entry name" value="NusA_B"/>
    <property type="match status" value="1"/>
</dbReference>
<dbReference type="EMBL" id="VULQ01000002">
    <property type="protein sequence ID" value="MSS77242.1"/>
    <property type="molecule type" value="Genomic_DNA"/>
</dbReference>
<evidence type="ECO:0000256" key="5">
    <source>
        <dbReference type="ARBA" id="ARBA00023015"/>
    </source>
</evidence>
<dbReference type="CDD" id="cd02134">
    <property type="entry name" value="KH-II_NusA_rpt1"/>
    <property type="match status" value="1"/>
</dbReference>
<keyword evidence="4 7" id="KW-0694">RNA-binding</keyword>
<dbReference type="GO" id="GO:0005829">
    <property type="term" value="C:cytosol"/>
    <property type="evidence" value="ECO:0007669"/>
    <property type="project" value="TreeGrafter"/>
</dbReference>
<dbReference type="CDD" id="cd22529">
    <property type="entry name" value="KH-II_NusA_rpt2"/>
    <property type="match status" value="1"/>
</dbReference>
<keyword evidence="6 7" id="KW-0804">Transcription</keyword>
<protein>
    <recommendedName>
        <fullName evidence="7">Transcription termination/antitermination protein NusA</fullName>
    </recommendedName>
</protein>
<dbReference type="SUPFAM" id="SSF54814">
    <property type="entry name" value="Prokaryotic type KH domain (KH-domain type II)"/>
    <property type="match status" value="2"/>
</dbReference>
<dbReference type="InterPro" id="IPR025249">
    <property type="entry name" value="TF_NusA_KH_1st"/>
</dbReference>
<dbReference type="FunFam" id="3.30.300.20:FF:000002">
    <property type="entry name" value="Transcription termination/antitermination protein NusA"/>
    <property type="match status" value="1"/>
</dbReference>
<dbReference type="Gene3D" id="2.40.50.140">
    <property type="entry name" value="Nucleic acid-binding proteins"/>
    <property type="match status" value="1"/>
</dbReference>
<dbReference type="InterPro" id="IPR009019">
    <property type="entry name" value="KH_sf_prok-type"/>
</dbReference>
<dbReference type="FunFam" id="3.30.1480.10:FF:000002">
    <property type="entry name" value="Transcription termination/antitermination protein NusA"/>
    <property type="match status" value="1"/>
</dbReference>
<evidence type="ECO:0000313" key="11">
    <source>
        <dbReference type="Proteomes" id="UP000441925"/>
    </source>
</evidence>
<comment type="similarity">
    <text evidence="7">Belongs to the NusA family.</text>
</comment>
<dbReference type="Proteomes" id="UP000441925">
    <property type="component" value="Unassembled WGS sequence"/>
</dbReference>
<evidence type="ECO:0000256" key="8">
    <source>
        <dbReference type="SAM" id="MobiDB-lite"/>
    </source>
</evidence>
<gene>
    <name evidence="7 10" type="primary">nusA</name>
    <name evidence="10" type="ORF">FYJ26_02210</name>
</gene>
<feature type="region of interest" description="Disordered" evidence="8">
    <location>
        <begin position="366"/>
        <end position="391"/>
    </location>
</feature>
<dbReference type="GO" id="GO:0003723">
    <property type="term" value="F:RNA binding"/>
    <property type="evidence" value="ECO:0007669"/>
    <property type="project" value="UniProtKB-UniRule"/>
</dbReference>
<keyword evidence="3 7" id="KW-0889">Transcription antitermination</keyword>
<dbReference type="InterPro" id="IPR030842">
    <property type="entry name" value="TF_NusA_bacterial"/>
</dbReference>
<evidence type="ECO:0000256" key="1">
    <source>
        <dbReference type="ARBA" id="ARBA00022472"/>
    </source>
</evidence>
<evidence type="ECO:0000256" key="2">
    <source>
        <dbReference type="ARBA" id="ARBA00022490"/>
    </source>
</evidence>
<dbReference type="SUPFAM" id="SSF50249">
    <property type="entry name" value="Nucleic acid-binding proteins"/>
    <property type="match status" value="1"/>
</dbReference>
<comment type="subcellular location">
    <subcellularLocation>
        <location evidence="7">Cytoplasm</location>
    </subcellularLocation>
</comment>
<dbReference type="Pfam" id="PF00575">
    <property type="entry name" value="S1"/>
    <property type="match status" value="1"/>
</dbReference>
<dbReference type="InterPro" id="IPR004087">
    <property type="entry name" value="KH_dom"/>
</dbReference>
<dbReference type="InterPro" id="IPR012340">
    <property type="entry name" value="NA-bd_OB-fold"/>
</dbReference>
<dbReference type="PROSITE" id="PS50126">
    <property type="entry name" value="S1"/>
    <property type="match status" value="1"/>
</dbReference>
<proteinExistence type="inferred from homology"/>
<dbReference type="GO" id="GO:0031564">
    <property type="term" value="P:transcription antitermination"/>
    <property type="evidence" value="ECO:0007669"/>
    <property type="project" value="UniProtKB-UniRule"/>
</dbReference>
<keyword evidence="2 7" id="KW-0963">Cytoplasm</keyword>
<evidence type="ECO:0000256" key="7">
    <source>
        <dbReference type="HAMAP-Rule" id="MF_00945"/>
    </source>
</evidence>
<dbReference type="SMART" id="SM00316">
    <property type="entry name" value="S1"/>
    <property type="match status" value="1"/>
</dbReference>
<organism evidence="10 11">
    <name type="scientific">Anaerococcus porci</name>
    <dbReference type="NCBI Taxonomy" id="2652269"/>
    <lineage>
        <taxon>Bacteria</taxon>
        <taxon>Bacillati</taxon>
        <taxon>Bacillota</taxon>
        <taxon>Tissierellia</taxon>
        <taxon>Tissierellales</taxon>
        <taxon>Peptoniphilaceae</taxon>
        <taxon>Anaerococcus</taxon>
    </lineage>
</organism>
<accession>A0A6N7VQR1</accession>
<dbReference type="Pfam" id="PF13184">
    <property type="entry name" value="KH_NusA_1st"/>
    <property type="match status" value="1"/>
</dbReference>
<dbReference type="Pfam" id="PF26594">
    <property type="entry name" value="KH_NusA_2nd"/>
    <property type="match status" value="1"/>
</dbReference>
<evidence type="ECO:0000256" key="4">
    <source>
        <dbReference type="ARBA" id="ARBA00022884"/>
    </source>
</evidence>
<sequence length="447" mass="50838">MNKEFILALEEIKKTKNVDKKIILEALEKALVKSYQKNYDNNENVDVNIDEETGEIEVYSLRDVVEEVSNPYAEITSTKAKEIDSKLKVGDVCRVKIAPKNFGRVAAQTARNIVIQKIRDAQRDSVYSEYLDRANDIITGIVQRQDKYNVYINLDKIEGIIPTKEQVDSEVYTPNQRIKLLIKDVKNTTKEPQIILSRRDKNLVERLFELEVPEITNGIIEIYAIDREAGSRTKIAVYSNDPEIDSIGACIGYKGSRVNSIVEELQGEKIDIINYDKDIKVYIKNALSPAEIIDVHINEKKKQSLVIVREDQLSLAIGKEGQNARLAARLTGWKIDIKSEAEYKSLSQAEIDDILGLNEEEAEENESEIVEDSSKNLDDETATKDILENDSNLKELEEISKDNKLEDFEVSDKDDPDDDDLLNIEKEDLESLSDDLDSLLDDSNDYL</sequence>
<dbReference type="SUPFAM" id="SSF69705">
    <property type="entry name" value="Transcription factor NusA, N-terminal domain"/>
    <property type="match status" value="1"/>
</dbReference>
<dbReference type="CDD" id="cd04455">
    <property type="entry name" value="S1_NusA"/>
    <property type="match status" value="1"/>
</dbReference>
<dbReference type="RefSeq" id="WP_154539189.1">
    <property type="nucleotide sequence ID" value="NZ_VULQ01000002.1"/>
</dbReference>
<dbReference type="Gene3D" id="3.30.1480.10">
    <property type="entry name" value="NusA, N-terminal domain"/>
    <property type="match status" value="1"/>
</dbReference>
<evidence type="ECO:0000256" key="3">
    <source>
        <dbReference type="ARBA" id="ARBA00022814"/>
    </source>
</evidence>
<feature type="domain" description="S1 motif" evidence="9">
    <location>
        <begin position="135"/>
        <end position="199"/>
    </location>
</feature>
<dbReference type="PANTHER" id="PTHR22648:SF0">
    <property type="entry name" value="TRANSCRIPTION TERMINATION_ANTITERMINATION PROTEIN NUSA"/>
    <property type="match status" value="1"/>
</dbReference>
<dbReference type="GO" id="GO:0003700">
    <property type="term" value="F:DNA-binding transcription factor activity"/>
    <property type="evidence" value="ECO:0007669"/>
    <property type="project" value="InterPro"/>
</dbReference>
<evidence type="ECO:0000259" key="9">
    <source>
        <dbReference type="PROSITE" id="PS50126"/>
    </source>
</evidence>
<feature type="compositionally biased region" description="Basic and acidic residues" evidence="8">
    <location>
        <begin position="372"/>
        <end position="391"/>
    </location>
</feature>
<dbReference type="AlphaFoldDB" id="A0A6N7VQR1"/>
<name>A0A6N7VQR1_9FIRM</name>
<keyword evidence="1 7" id="KW-0806">Transcription termination</keyword>
<dbReference type="InterPro" id="IPR010213">
    <property type="entry name" value="TF_NusA"/>
</dbReference>
<dbReference type="InterPro" id="IPR013735">
    <property type="entry name" value="TF_NusA_N"/>
</dbReference>
<reference evidence="10 11" key="1">
    <citation type="submission" date="2019-08" db="EMBL/GenBank/DDBJ databases">
        <title>In-depth cultivation of the pig gut microbiome towards novel bacterial diversity and tailored functional studies.</title>
        <authorList>
            <person name="Wylensek D."/>
            <person name="Hitch T.C.A."/>
            <person name="Clavel T."/>
        </authorList>
    </citation>
    <scope>NUCLEOTIDE SEQUENCE [LARGE SCALE GENOMIC DNA]</scope>
    <source>
        <strain evidence="10 11">WCA-380-WT-2B</strain>
    </source>
</reference>
<dbReference type="InterPro" id="IPR036555">
    <property type="entry name" value="NusA_N_sf"/>
</dbReference>
<comment type="subunit">
    <text evidence="7">Monomer. Binds directly to the core enzyme of the DNA-dependent RNA polymerase and to nascent RNA.</text>
</comment>
<dbReference type="GO" id="GO:0006353">
    <property type="term" value="P:DNA-templated transcription termination"/>
    <property type="evidence" value="ECO:0007669"/>
    <property type="project" value="UniProtKB-UniRule"/>
</dbReference>
<dbReference type="SMART" id="SM00322">
    <property type="entry name" value="KH"/>
    <property type="match status" value="2"/>
</dbReference>
<dbReference type="Pfam" id="PF08529">
    <property type="entry name" value="NusA_N"/>
    <property type="match status" value="1"/>
</dbReference>
<comment type="caution">
    <text evidence="10">The sequence shown here is derived from an EMBL/GenBank/DDBJ whole genome shotgun (WGS) entry which is preliminary data.</text>
</comment>
<keyword evidence="5 7" id="KW-0805">Transcription regulation</keyword>
<dbReference type="PROSITE" id="PS50084">
    <property type="entry name" value="KH_TYPE_1"/>
    <property type="match status" value="1"/>
</dbReference>
<evidence type="ECO:0000256" key="6">
    <source>
        <dbReference type="ARBA" id="ARBA00023163"/>
    </source>
</evidence>
<dbReference type="NCBIfam" id="TIGR01953">
    <property type="entry name" value="NusA"/>
    <property type="match status" value="1"/>
</dbReference>
<keyword evidence="11" id="KW-1185">Reference proteome</keyword>
<dbReference type="Gene3D" id="3.30.300.20">
    <property type="match status" value="2"/>
</dbReference>
<dbReference type="InterPro" id="IPR015946">
    <property type="entry name" value="KH_dom-like_a/b"/>
</dbReference>
<comment type="function">
    <text evidence="7">Participates in both transcription termination and antitermination.</text>
</comment>